<comment type="subcellular location">
    <subcellularLocation>
        <location evidence="6">Cell membrane</location>
        <topology evidence="6">Multi-pass membrane protein</topology>
    </subcellularLocation>
    <subcellularLocation>
        <location evidence="1">Membrane</location>
    </subcellularLocation>
</comment>
<comment type="caution">
    <text evidence="6">Lacks conserved residue(s) required for the propagation of feature annotation.</text>
</comment>
<evidence type="ECO:0000256" key="1">
    <source>
        <dbReference type="ARBA" id="ARBA00004370"/>
    </source>
</evidence>
<dbReference type="PANTHER" id="PTHR23427:SF2">
    <property type="entry name" value="SURFEIT LOCUS PROTEIN 1"/>
    <property type="match status" value="1"/>
</dbReference>
<evidence type="ECO:0000256" key="2">
    <source>
        <dbReference type="ARBA" id="ARBA00007165"/>
    </source>
</evidence>
<reference evidence="7 8" key="1">
    <citation type="submission" date="2024-02" db="EMBL/GenBank/DDBJ databases">
        <authorList>
            <person name="Grouzdev D."/>
        </authorList>
    </citation>
    <scope>NUCLEOTIDE SEQUENCE [LARGE SCALE GENOMIC DNA]</scope>
    <source>
        <strain evidence="7 8">9N</strain>
    </source>
</reference>
<keyword evidence="6" id="KW-1003">Cell membrane</keyword>
<evidence type="ECO:0000256" key="6">
    <source>
        <dbReference type="RuleBase" id="RU363076"/>
    </source>
</evidence>
<dbReference type="InterPro" id="IPR045214">
    <property type="entry name" value="Surf1/Surf4"/>
</dbReference>
<dbReference type="PROSITE" id="PS50895">
    <property type="entry name" value="SURF1"/>
    <property type="match status" value="1"/>
</dbReference>
<comment type="caution">
    <text evidence="7">The sequence shown here is derived from an EMBL/GenBank/DDBJ whole genome shotgun (WGS) entry which is preliminary data.</text>
</comment>
<feature type="transmembrane region" description="Helical" evidence="6">
    <location>
        <begin position="214"/>
        <end position="235"/>
    </location>
</feature>
<keyword evidence="3 6" id="KW-0812">Transmembrane</keyword>
<keyword evidence="8" id="KW-1185">Reference proteome</keyword>
<evidence type="ECO:0000313" key="8">
    <source>
        <dbReference type="Proteomes" id="UP001350748"/>
    </source>
</evidence>
<keyword evidence="4 6" id="KW-1133">Transmembrane helix</keyword>
<accession>A0ABU7XKY3</accession>
<dbReference type="EMBL" id="JAZHYN010000034">
    <property type="protein sequence ID" value="MEF3367193.1"/>
    <property type="molecule type" value="Genomic_DNA"/>
</dbReference>
<protein>
    <recommendedName>
        <fullName evidence="6">SURF1-like protein</fullName>
    </recommendedName>
</protein>
<keyword evidence="5 6" id="KW-0472">Membrane</keyword>
<proteinExistence type="inferred from homology"/>
<name>A0ABU7XKY3_9HYPH</name>
<dbReference type="Pfam" id="PF02104">
    <property type="entry name" value="SURF1"/>
    <property type="match status" value="1"/>
</dbReference>
<dbReference type="RefSeq" id="WP_332082229.1">
    <property type="nucleotide sequence ID" value="NZ_JAZHYN010000034.1"/>
</dbReference>
<evidence type="ECO:0000313" key="7">
    <source>
        <dbReference type="EMBL" id="MEF3367193.1"/>
    </source>
</evidence>
<gene>
    <name evidence="7" type="ORF">V3H18_11675</name>
</gene>
<dbReference type="Proteomes" id="UP001350748">
    <property type="component" value="Unassembled WGS sequence"/>
</dbReference>
<evidence type="ECO:0000256" key="4">
    <source>
        <dbReference type="ARBA" id="ARBA00022989"/>
    </source>
</evidence>
<evidence type="ECO:0000256" key="3">
    <source>
        <dbReference type="ARBA" id="ARBA00022692"/>
    </source>
</evidence>
<comment type="similarity">
    <text evidence="2 6">Belongs to the SURF1 family.</text>
</comment>
<sequence>MRAAARALLWPAVAAALAFALLVGLGVWQLRRLDEKEALIARIEQRASEAAQAIPPQDEWPALRPENYDFKRVRATGRFVAGRDALIFAPPPEGASREPGYLALTPFALAQGGVVLVDRGFLPGSQAADASLRAAPSGELAFEALMRAPQGRNFFTPADEPKKGVFYTRDPAAIAAALGQTAAAPFTLSLLAPLAGDGLRPIPQGAPSIVNNHLSYAITWFGLALSLLVIFALYAGGALGRSK</sequence>
<dbReference type="PANTHER" id="PTHR23427">
    <property type="entry name" value="SURFEIT LOCUS PROTEIN"/>
    <property type="match status" value="1"/>
</dbReference>
<evidence type="ECO:0000256" key="5">
    <source>
        <dbReference type="ARBA" id="ARBA00023136"/>
    </source>
</evidence>
<organism evidence="7 8">
    <name type="scientific">Methylocystis borbori</name>
    <dbReference type="NCBI Taxonomy" id="3118750"/>
    <lineage>
        <taxon>Bacteria</taxon>
        <taxon>Pseudomonadati</taxon>
        <taxon>Pseudomonadota</taxon>
        <taxon>Alphaproteobacteria</taxon>
        <taxon>Hyphomicrobiales</taxon>
        <taxon>Methylocystaceae</taxon>
        <taxon>Methylocystis</taxon>
    </lineage>
</organism>
<dbReference type="InterPro" id="IPR002994">
    <property type="entry name" value="Surf1/Shy1"/>
</dbReference>
<dbReference type="CDD" id="cd06662">
    <property type="entry name" value="SURF1"/>
    <property type="match status" value="1"/>
</dbReference>